<reference evidence="4 5" key="1">
    <citation type="journal article" date="2013" name="PLoS Genet.">
        <title>Genomic mechanisms accounting for the adaptation to parasitism in nematode-trapping fungi.</title>
        <authorList>
            <person name="Meerupati T."/>
            <person name="Andersson K.M."/>
            <person name="Friman E."/>
            <person name="Kumar D."/>
            <person name="Tunlid A."/>
            <person name="Ahren D."/>
        </authorList>
    </citation>
    <scope>NUCLEOTIDE SEQUENCE [LARGE SCALE GENOMIC DNA]</scope>
    <source>
        <strain evidence="4 5">CBS 200.50</strain>
    </source>
</reference>
<feature type="compositionally biased region" description="Polar residues" evidence="1">
    <location>
        <begin position="291"/>
        <end position="310"/>
    </location>
</feature>
<feature type="compositionally biased region" description="Low complexity" evidence="1">
    <location>
        <begin position="162"/>
        <end position="188"/>
    </location>
</feature>
<proteinExistence type="predicted"/>
<protein>
    <recommendedName>
        <fullName evidence="6">Mid2 domain-containing protein</fullName>
    </recommendedName>
</protein>
<evidence type="ECO:0008006" key="6">
    <source>
        <dbReference type="Google" id="ProtNLM"/>
    </source>
</evidence>
<keyword evidence="2" id="KW-1133">Transmembrane helix</keyword>
<feature type="transmembrane region" description="Helical" evidence="2">
    <location>
        <begin position="194"/>
        <end position="218"/>
    </location>
</feature>
<evidence type="ECO:0000313" key="5">
    <source>
        <dbReference type="Proteomes" id="UP000015100"/>
    </source>
</evidence>
<keyword evidence="2" id="KW-0812">Transmembrane</keyword>
<keyword evidence="5" id="KW-1185">Reference proteome</keyword>
<name>S8BFG7_DACHA</name>
<evidence type="ECO:0000313" key="4">
    <source>
        <dbReference type="EMBL" id="EPS38033.1"/>
    </source>
</evidence>
<evidence type="ECO:0000256" key="1">
    <source>
        <dbReference type="SAM" id="MobiDB-lite"/>
    </source>
</evidence>
<dbReference type="OrthoDB" id="5422172at2759"/>
<evidence type="ECO:0000256" key="3">
    <source>
        <dbReference type="SAM" id="SignalP"/>
    </source>
</evidence>
<dbReference type="EMBL" id="AQGS01000592">
    <property type="protein sequence ID" value="EPS38033.1"/>
    <property type="molecule type" value="Genomic_DNA"/>
</dbReference>
<reference evidence="5" key="2">
    <citation type="submission" date="2013-04" db="EMBL/GenBank/DDBJ databases">
        <title>Genomic mechanisms accounting for the adaptation to parasitism in nematode-trapping fungi.</title>
        <authorList>
            <person name="Ahren D.G."/>
        </authorList>
    </citation>
    <scope>NUCLEOTIDE SEQUENCE [LARGE SCALE GENOMIC DNA]</scope>
    <source>
        <strain evidence="5">CBS 200.50</strain>
    </source>
</reference>
<feature type="compositionally biased region" description="Basic and acidic residues" evidence="1">
    <location>
        <begin position="231"/>
        <end position="240"/>
    </location>
</feature>
<evidence type="ECO:0000256" key="2">
    <source>
        <dbReference type="SAM" id="Phobius"/>
    </source>
</evidence>
<sequence>MAHRLLTKTILVLVSIHLAAGSMILARQTATSAAATPTYAYTQDTLIKPTLAAQYRVDKPIELVWYIPPTGANANVDEAWNVTVALDGAIISALPQLYTPQISGEHTYEFTAEDTWPVSEKYQIIIFYDDGGKTLTSQNFGISGGGKTPSPTPNLSETPTATGGPLSSTSSVSTSSSSSSASAAPGGSSSIKPAVLGAAIGGAVVGTAALAGIVFLLLRRRKSKPHSKPKSNRDEHDSDGGHPSGMAELTDAGASVQPLLYQPKYQHHGAGSNVQKEHDTGVMTTSSYQGVNELPAQSYNEPSEMYSSPKQRAEVMGDTDWMPPQHHAYSGGK</sequence>
<accession>S8BFG7</accession>
<feature type="signal peptide" evidence="3">
    <location>
        <begin position="1"/>
        <end position="21"/>
    </location>
</feature>
<dbReference type="Proteomes" id="UP000015100">
    <property type="component" value="Unassembled WGS sequence"/>
</dbReference>
<gene>
    <name evidence="4" type="ORF">H072_8273</name>
</gene>
<comment type="caution">
    <text evidence="4">The sequence shown here is derived from an EMBL/GenBank/DDBJ whole genome shotgun (WGS) entry which is preliminary data.</text>
</comment>
<keyword evidence="2" id="KW-0472">Membrane</keyword>
<dbReference type="HOGENOM" id="CLU_792330_0_0_1"/>
<feature type="region of interest" description="Disordered" evidence="1">
    <location>
        <begin position="139"/>
        <end position="188"/>
    </location>
</feature>
<feature type="chain" id="PRO_5004548368" description="Mid2 domain-containing protein" evidence="3">
    <location>
        <begin position="22"/>
        <end position="333"/>
    </location>
</feature>
<keyword evidence="3" id="KW-0732">Signal</keyword>
<dbReference type="AlphaFoldDB" id="S8BFG7"/>
<organism evidence="4 5">
    <name type="scientific">Dactylellina haptotyla (strain CBS 200.50)</name>
    <name type="common">Nematode-trapping fungus</name>
    <name type="synonym">Monacrosporium haptotylum</name>
    <dbReference type="NCBI Taxonomy" id="1284197"/>
    <lineage>
        <taxon>Eukaryota</taxon>
        <taxon>Fungi</taxon>
        <taxon>Dikarya</taxon>
        <taxon>Ascomycota</taxon>
        <taxon>Pezizomycotina</taxon>
        <taxon>Orbiliomycetes</taxon>
        <taxon>Orbiliales</taxon>
        <taxon>Orbiliaceae</taxon>
        <taxon>Dactylellina</taxon>
    </lineage>
</organism>
<feature type="region of interest" description="Disordered" evidence="1">
    <location>
        <begin position="222"/>
        <end position="249"/>
    </location>
</feature>
<feature type="region of interest" description="Disordered" evidence="1">
    <location>
        <begin position="291"/>
        <end position="333"/>
    </location>
</feature>